<name>S8AUS0_PENO1</name>
<keyword evidence="2" id="KW-1185">Reference proteome</keyword>
<dbReference type="EMBL" id="KB644412">
    <property type="protein sequence ID" value="EPS29903.1"/>
    <property type="molecule type" value="Genomic_DNA"/>
</dbReference>
<sequence>MPFPPVTMLHVAVKEHRKGREKANHNQFVRLFSSPPPPQPHFDTREFSTVMTRPDKKFPLPHRRRRWCLFFWKGSESVERSSVSTAEISNALLSLTIVLRDTAII</sequence>
<dbReference type="Proteomes" id="UP000019376">
    <property type="component" value="Unassembled WGS sequence"/>
</dbReference>
<dbReference type="HOGENOM" id="CLU_2237525_0_0_1"/>
<reference evidence="1 2" key="1">
    <citation type="journal article" date="2013" name="PLoS ONE">
        <title>Genomic and secretomic analyses reveal unique features of the lignocellulolytic enzyme system of Penicillium decumbens.</title>
        <authorList>
            <person name="Liu G."/>
            <person name="Zhang L."/>
            <person name="Wei X."/>
            <person name="Zou G."/>
            <person name="Qin Y."/>
            <person name="Ma L."/>
            <person name="Li J."/>
            <person name="Zheng H."/>
            <person name="Wang S."/>
            <person name="Wang C."/>
            <person name="Xun L."/>
            <person name="Zhao G.-P."/>
            <person name="Zhou Z."/>
            <person name="Qu Y."/>
        </authorList>
    </citation>
    <scope>NUCLEOTIDE SEQUENCE [LARGE SCALE GENOMIC DNA]</scope>
    <source>
        <strain evidence="2">114-2 / CGMCC 5302</strain>
    </source>
</reference>
<accession>S8AUS0</accession>
<dbReference type="AlphaFoldDB" id="S8AUS0"/>
<protein>
    <submittedName>
        <fullName evidence="1">Uncharacterized protein</fullName>
    </submittedName>
</protein>
<evidence type="ECO:0000313" key="1">
    <source>
        <dbReference type="EMBL" id="EPS29903.1"/>
    </source>
</evidence>
<gene>
    <name evidence="1" type="ORF">PDE_04853</name>
</gene>
<evidence type="ECO:0000313" key="2">
    <source>
        <dbReference type="Proteomes" id="UP000019376"/>
    </source>
</evidence>
<proteinExistence type="predicted"/>
<organism evidence="1 2">
    <name type="scientific">Penicillium oxalicum (strain 114-2 / CGMCC 5302)</name>
    <name type="common">Penicillium decumbens</name>
    <dbReference type="NCBI Taxonomy" id="933388"/>
    <lineage>
        <taxon>Eukaryota</taxon>
        <taxon>Fungi</taxon>
        <taxon>Dikarya</taxon>
        <taxon>Ascomycota</taxon>
        <taxon>Pezizomycotina</taxon>
        <taxon>Eurotiomycetes</taxon>
        <taxon>Eurotiomycetidae</taxon>
        <taxon>Eurotiales</taxon>
        <taxon>Aspergillaceae</taxon>
        <taxon>Penicillium</taxon>
    </lineage>
</organism>